<keyword evidence="3" id="KW-1185">Reference proteome</keyword>
<sequence length="134" mass="14438">MSDPVRRWAIRTQHAYHPAQLSKEVYTDRQDACDDLALTIEKLAMRLPGMTNLGRILALRAATQAAHTGRFDVCLEGKILMTFRVVELDAQGRPFDLDQIPDLTGGPIPASAAEATGPTDAGSQPPTARNGGEA</sequence>
<comment type="caution">
    <text evidence="2">The sequence shown here is derived from an EMBL/GenBank/DDBJ whole genome shotgun (WGS) entry which is preliminary data.</text>
</comment>
<dbReference type="EMBL" id="BAAAZG010000061">
    <property type="protein sequence ID" value="GAA4100859.1"/>
    <property type="molecule type" value="Genomic_DNA"/>
</dbReference>
<reference evidence="3" key="1">
    <citation type="journal article" date="2019" name="Int. J. Syst. Evol. Microbiol.">
        <title>The Global Catalogue of Microorganisms (GCM) 10K type strain sequencing project: providing services to taxonomists for standard genome sequencing and annotation.</title>
        <authorList>
            <consortium name="The Broad Institute Genomics Platform"/>
            <consortium name="The Broad Institute Genome Sequencing Center for Infectious Disease"/>
            <person name="Wu L."/>
            <person name="Ma J."/>
        </authorList>
    </citation>
    <scope>NUCLEOTIDE SEQUENCE [LARGE SCALE GENOMIC DNA]</scope>
    <source>
        <strain evidence="3">JCM 16702</strain>
    </source>
</reference>
<organism evidence="2 3">
    <name type="scientific">Actinomadura miaoliensis</name>
    <dbReference type="NCBI Taxonomy" id="430685"/>
    <lineage>
        <taxon>Bacteria</taxon>
        <taxon>Bacillati</taxon>
        <taxon>Actinomycetota</taxon>
        <taxon>Actinomycetes</taxon>
        <taxon>Streptosporangiales</taxon>
        <taxon>Thermomonosporaceae</taxon>
        <taxon>Actinomadura</taxon>
    </lineage>
</organism>
<dbReference type="Proteomes" id="UP001500683">
    <property type="component" value="Unassembled WGS sequence"/>
</dbReference>
<evidence type="ECO:0000256" key="1">
    <source>
        <dbReference type="SAM" id="MobiDB-lite"/>
    </source>
</evidence>
<evidence type="ECO:0000313" key="3">
    <source>
        <dbReference type="Proteomes" id="UP001500683"/>
    </source>
</evidence>
<protein>
    <submittedName>
        <fullName evidence="2">Uncharacterized protein</fullName>
    </submittedName>
</protein>
<proteinExistence type="predicted"/>
<evidence type="ECO:0000313" key="2">
    <source>
        <dbReference type="EMBL" id="GAA4100859.1"/>
    </source>
</evidence>
<feature type="region of interest" description="Disordered" evidence="1">
    <location>
        <begin position="97"/>
        <end position="134"/>
    </location>
</feature>
<dbReference type="RefSeq" id="WP_344957645.1">
    <property type="nucleotide sequence ID" value="NZ_BAAAZG010000061.1"/>
</dbReference>
<gene>
    <name evidence="2" type="ORF">GCM10022214_77860</name>
</gene>
<accession>A0ABP7WZQ3</accession>
<name>A0ABP7WZQ3_9ACTN</name>